<dbReference type="OrthoDB" id="9808744at2"/>
<dbReference type="SUPFAM" id="SSF50118">
    <property type="entry name" value="Cell growth inhibitor/plasmid maintenance toxic component"/>
    <property type="match status" value="1"/>
</dbReference>
<dbReference type="Gene3D" id="2.30.30.110">
    <property type="match status" value="1"/>
</dbReference>
<sequence>MELNQYSIVLVNLDPTIGSEIKKTRPCVILSPDEINRYLKTIIVAPMTTNLKKYPTRIQVKHNNKKGMVAIDQIRTIDKSRIIKKFDQLTKSEIQKCKEILRETFVD</sequence>
<dbReference type="InterPro" id="IPR003477">
    <property type="entry name" value="PemK-like"/>
</dbReference>
<gene>
    <name evidence="2" type="ORF">CLV90_1062</name>
</gene>
<name>A0A4R7K6T8_9FLAO</name>
<dbReference type="GO" id="GO:0004521">
    <property type="term" value="F:RNA endonuclease activity"/>
    <property type="evidence" value="ECO:0007669"/>
    <property type="project" value="TreeGrafter"/>
</dbReference>
<reference evidence="2 3" key="1">
    <citation type="submission" date="2019-03" db="EMBL/GenBank/DDBJ databases">
        <title>Genomic Encyclopedia of Archaeal and Bacterial Type Strains, Phase II (KMG-II): from individual species to whole genera.</title>
        <authorList>
            <person name="Goeker M."/>
        </authorList>
    </citation>
    <scope>NUCLEOTIDE SEQUENCE [LARGE SCALE GENOMIC DNA]</scope>
    <source>
        <strain evidence="2 3">DSM 25233</strain>
    </source>
</reference>
<dbReference type="GO" id="GO:0016787">
    <property type="term" value="F:hydrolase activity"/>
    <property type="evidence" value="ECO:0007669"/>
    <property type="project" value="UniProtKB-KW"/>
</dbReference>
<dbReference type="AlphaFoldDB" id="A0A4R7K6T8"/>
<evidence type="ECO:0000313" key="3">
    <source>
        <dbReference type="Proteomes" id="UP000294749"/>
    </source>
</evidence>
<dbReference type="RefSeq" id="WP_133686423.1">
    <property type="nucleotide sequence ID" value="NZ_SOAY01000010.1"/>
</dbReference>
<dbReference type="GO" id="GO:0016075">
    <property type="term" value="P:rRNA catabolic process"/>
    <property type="evidence" value="ECO:0007669"/>
    <property type="project" value="TreeGrafter"/>
</dbReference>
<evidence type="ECO:0000256" key="1">
    <source>
        <dbReference type="PIRNR" id="PIRNR033490"/>
    </source>
</evidence>
<keyword evidence="3" id="KW-1185">Reference proteome</keyword>
<accession>A0A4R7K6T8</accession>
<keyword evidence="1" id="KW-0540">Nuclease</keyword>
<dbReference type="PANTHER" id="PTHR33988:SF2">
    <property type="entry name" value="ENDORIBONUCLEASE MAZF"/>
    <property type="match status" value="1"/>
</dbReference>
<comment type="caution">
    <text evidence="2">The sequence shown here is derived from an EMBL/GenBank/DDBJ whole genome shotgun (WGS) entry which is preliminary data.</text>
</comment>
<keyword evidence="1" id="KW-0378">Hydrolase</keyword>
<protein>
    <recommendedName>
        <fullName evidence="1">mRNA interferase</fullName>
        <ecNumber evidence="1">3.1.-.-</ecNumber>
    </recommendedName>
</protein>
<proteinExistence type="inferred from homology"/>
<dbReference type="GO" id="GO:0003677">
    <property type="term" value="F:DNA binding"/>
    <property type="evidence" value="ECO:0007669"/>
    <property type="project" value="InterPro"/>
</dbReference>
<evidence type="ECO:0000313" key="2">
    <source>
        <dbReference type="EMBL" id="TDT46995.1"/>
    </source>
</evidence>
<dbReference type="PANTHER" id="PTHR33988">
    <property type="entry name" value="ENDORIBONUCLEASE MAZF-RELATED"/>
    <property type="match status" value="1"/>
</dbReference>
<keyword evidence="1" id="KW-0255">Endonuclease</keyword>
<dbReference type="InterPro" id="IPR011067">
    <property type="entry name" value="Plasmid_toxin/cell-grow_inhib"/>
</dbReference>
<dbReference type="EC" id="3.1.-.-" evidence="1"/>
<dbReference type="GO" id="GO:0006402">
    <property type="term" value="P:mRNA catabolic process"/>
    <property type="evidence" value="ECO:0007669"/>
    <property type="project" value="TreeGrafter"/>
</dbReference>
<comment type="function">
    <text evidence="1">Toxic component of a type II toxin-antitoxin (TA) system.</text>
</comment>
<dbReference type="PIRSF" id="PIRSF033490">
    <property type="entry name" value="MazF"/>
    <property type="match status" value="1"/>
</dbReference>
<comment type="similarity">
    <text evidence="1">Belongs to the PemK/MazF family.</text>
</comment>
<organism evidence="2 3">
    <name type="scientific">Maribacter spongiicola</name>
    <dbReference type="NCBI Taxonomy" id="1206753"/>
    <lineage>
        <taxon>Bacteria</taxon>
        <taxon>Pseudomonadati</taxon>
        <taxon>Bacteroidota</taxon>
        <taxon>Flavobacteriia</taxon>
        <taxon>Flavobacteriales</taxon>
        <taxon>Flavobacteriaceae</taxon>
        <taxon>Maribacter</taxon>
    </lineage>
</organism>
<dbReference type="Proteomes" id="UP000294749">
    <property type="component" value="Unassembled WGS sequence"/>
</dbReference>
<dbReference type="EMBL" id="SOAY01000010">
    <property type="protein sequence ID" value="TDT46995.1"/>
    <property type="molecule type" value="Genomic_DNA"/>
</dbReference>
<dbReference type="Pfam" id="PF02452">
    <property type="entry name" value="PemK_toxin"/>
    <property type="match status" value="1"/>
</dbReference>